<gene>
    <name evidence="3" type="ORF">UN63_12435</name>
</gene>
<comment type="caution">
    <text evidence="3">The sequence shown here is derived from an EMBL/GenBank/DDBJ whole genome shotgun (WGS) entry which is preliminary data.</text>
</comment>
<dbReference type="EMBL" id="MPZM01000031">
    <property type="protein sequence ID" value="PPL15478.1"/>
    <property type="molecule type" value="Genomic_DNA"/>
</dbReference>
<protein>
    <recommendedName>
        <fullName evidence="2">Tyr recombinase domain-containing protein</fullName>
    </recommendedName>
</protein>
<evidence type="ECO:0000313" key="4">
    <source>
        <dbReference type="Proteomes" id="UP000242231"/>
    </source>
</evidence>
<dbReference type="Proteomes" id="UP000242231">
    <property type="component" value="Unassembled WGS sequence"/>
</dbReference>
<proteinExistence type="predicted"/>
<dbReference type="Gene3D" id="1.10.443.10">
    <property type="entry name" value="Intergrase catalytic core"/>
    <property type="match status" value="1"/>
</dbReference>
<reference evidence="4" key="1">
    <citation type="submission" date="2016-11" db="EMBL/GenBank/DDBJ databases">
        <authorList>
            <person name="Sisinthy S."/>
            <person name="Ara S."/>
            <person name="Gundlapally S.R."/>
        </authorList>
    </citation>
    <scope>NUCLEOTIDE SEQUENCE [LARGE SCALE GENOMIC DNA]</scope>
    <source>
        <strain evidence="4">V1-41</strain>
    </source>
</reference>
<keyword evidence="4" id="KW-1185">Reference proteome</keyword>
<dbReference type="InterPro" id="IPR013762">
    <property type="entry name" value="Integrase-like_cat_sf"/>
</dbReference>
<dbReference type="Pfam" id="PF00589">
    <property type="entry name" value="Phage_integrase"/>
    <property type="match status" value="1"/>
</dbReference>
<accession>A0A2P5TK61</accession>
<dbReference type="InterPro" id="IPR002104">
    <property type="entry name" value="Integrase_catalytic"/>
</dbReference>
<dbReference type="PROSITE" id="PS51898">
    <property type="entry name" value="TYR_RECOMBINASE"/>
    <property type="match status" value="1"/>
</dbReference>
<dbReference type="CDD" id="cd00796">
    <property type="entry name" value="INT_Rci_Hp1_C"/>
    <property type="match status" value="1"/>
</dbReference>
<dbReference type="AlphaFoldDB" id="A0A2P5TK61"/>
<dbReference type="GO" id="GO:0015074">
    <property type="term" value="P:DNA integration"/>
    <property type="evidence" value="ECO:0007669"/>
    <property type="project" value="InterPro"/>
</dbReference>
<evidence type="ECO:0000256" key="1">
    <source>
        <dbReference type="ARBA" id="ARBA00023172"/>
    </source>
</evidence>
<dbReference type="SUPFAM" id="SSF56349">
    <property type="entry name" value="DNA breaking-rejoining enzymes"/>
    <property type="match status" value="1"/>
</dbReference>
<organism evidence="3 4">
    <name type="scientific">Oceanisphaera arctica</name>
    <dbReference type="NCBI Taxonomy" id="641510"/>
    <lineage>
        <taxon>Bacteria</taxon>
        <taxon>Pseudomonadati</taxon>
        <taxon>Pseudomonadota</taxon>
        <taxon>Gammaproteobacteria</taxon>
        <taxon>Aeromonadales</taxon>
        <taxon>Aeromonadaceae</taxon>
        <taxon>Oceanisphaera</taxon>
    </lineage>
</organism>
<dbReference type="InterPro" id="IPR011010">
    <property type="entry name" value="DNA_brk_join_enz"/>
</dbReference>
<keyword evidence="1" id="KW-0233">DNA recombination</keyword>
<evidence type="ECO:0000313" key="3">
    <source>
        <dbReference type="EMBL" id="PPL15478.1"/>
    </source>
</evidence>
<evidence type="ECO:0000259" key="2">
    <source>
        <dbReference type="PROSITE" id="PS51898"/>
    </source>
</evidence>
<dbReference type="GO" id="GO:0006310">
    <property type="term" value="P:DNA recombination"/>
    <property type="evidence" value="ECO:0007669"/>
    <property type="project" value="UniProtKB-KW"/>
</dbReference>
<sequence length="150" mass="17616">MLDILNLALLTALRRSELVNIRWCDVNWTEKSLKVRSRKHPQNHLRHTDTIYLNEDALKIISNQPLGNDNDFIFPYKADAISNEWKKAREQLNIIDLRFHDIRAEAACRFFEYGFSAVEVSKVTGHRNLDVLNNHYLRLRVVPTSNYPNL</sequence>
<dbReference type="GO" id="GO:0003677">
    <property type="term" value="F:DNA binding"/>
    <property type="evidence" value="ECO:0007669"/>
    <property type="project" value="InterPro"/>
</dbReference>
<feature type="domain" description="Tyr recombinase" evidence="2">
    <location>
        <begin position="1"/>
        <end position="150"/>
    </location>
</feature>
<name>A0A2P5TK61_9GAMM</name>